<dbReference type="InterPro" id="IPR017853">
    <property type="entry name" value="GH"/>
</dbReference>
<dbReference type="AlphaFoldDB" id="A0A1G2MU45"/>
<dbReference type="Gene3D" id="3.20.20.80">
    <property type="entry name" value="Glycosidases"/>
    <property type="match status" value="1"/>
</dbReference>
<comment type="caution">
    <text evidence="1">The sequence shown here is derived from an EMBL/GenBank/DDBJ whole genome shotgun (WGS) entry which is preliminary data.</text>
</comment>
<gene>
    <name evidence="1" type="ORF">A3C06_04245</name>
</gene>
<proteinExistence type="predicted"/>
<accession>A0A1G2MU45</accession>
<evidence type="ECO:0000313" key="2">
    <source>
        <dbReference type="Proteomes" id="UP000177565"/>
    </source>
</evidence>
<sequence>MKARVFMLAMAIAVTASGTWYFMRGQSGSTIVETTNSNIKEGPALVQNGKNEPAKEHIAQSPAAILWGMKLVNENVSDEDLDRLENLGIRVLEGEWGMDEATPEQVLELLDRLAARDITLIVNLSDEAAWGYHTTGKISPGQKPIWQPLRMEEYVQSIKQHRAIYGYDISNEAGENLPNGDWFRIDESSLRDAADSVRRVDSKRPIIIRMHYWDRLDGDFFSDNPFGPGIADVVILNLYSNYSQDKKTPLLPNMVRDSGAALVRKIRAVDPKVNVWISLAAFKELPLFIRPIAEDLTRDIRETLKIEGVSGVSFFGWGPERYPDTPPGWYLPRDGPDLLKVVASFTNGAEK</sequence>
<dbReference type="EMBL" id="MHRQ01000005">
    <property type="protein sequence ID" value="OHA27365.1"/>
    <property type="molecule type" value="Genomic_DNA"/>
</dbReference>
<name>A0A1G2MU45_9BACT</name>
<organism evidence="1 2">
    <name type="scientific">Candidatus Taylorbacteria bacterium RIFCSPHIGHO2_02_FULL_46_13</name>
    <dbReference type="NCBI Taxonomy" id="1802312"/>
    <lineage>
        <taxon>Bacteria</taxon>
        <taxon>Candidatus Tayloriibacteriota</taxon>
    </lineage>
</organism>
<dbReference type="SUPFAM" id="SSF51445">
    <property type="entry name" value="(Trans)glycosidases"/>
    <property type="match status" value="1"/>
</dbReference>
<dbReference type="Proteomes" id="UP000177565">
    <property type="component" value="Unassembled WGS sequence"/>
</dbReference>
<protein>
    <recommendedName>
        <fullName evidence="3">Glycoside hydrolase family 5 domain-containing protein</fullName>
    </recommendedName>
</protein>
<reference evidence="1 2" key="1">
    <citation type="journal article" date="2016" name="Nat. Commun.">
        <title>Thousands of microbial genomes shed light on interconnected biogeochemical processes in an aquifer system.</title>
        <authorList>
            <person name="Anantharaman K."/>
            <person name="Brown C.T."/>
            <person name="Hug L.A."/>
            <person name="Sharon I."/>
            <person name="Castelle C.J."/>
            <person name="Probst A.J."/>
            <person name="Thomas B.C."/>
            <person name="Singh A."/>
            <person name="Wilkins M.J."/>
            <person name="Karaoz U."/>
            <person name="Brodie E.L."/>
            <person name="Williams K.H."/>
            <person name="Hubbard S.S."/>
            <person name="Banfield J.F."/>
        </authorList>
    </citation>
    <scope>NUCLEOTIDE SEQUENCE [LARGE SCALE GENOMIC DNA]</scope>
</reference>
<evidence type="ECO:0000313" key="1">
    <source>
        <dbReference type="EMBL" id="OHA27365.1"/>
    </source>
</evidence>
<evidence type="ECO:0008006" key="3">
    <source>
        <dbReference type="Google" id="ProtNLM"/>
    </source>
</evidence>